<comment type="cofactor">
    <cofactor evidence="6">
        <name>[2Fe-2S] cluster</name>
        <dbReference type="ChEBI" id="CHEBI:190135"/>
    </cofactor>
</comment>
<sequence>MPKIVFNSPDGSQHVVEARNGSSIMEAGTRAGVPGIVAECGGALACATCHVYVADPFRDAVGEVGDFEDEMLDDAEAERTAASRLSCQIPMTDELDGVEVTVAPEQ</sequence>
<evidence type="ECO:0000256" key="6">
    <source>
        <dbReference type="ARBA" id="ARBA00034078"/>
    </source>
</evidence>
<keyword evidence="5" id="KW-0411">Iron-sulfur</keyword>
<dbReference type="AlphaFoldDB" id="A0A1I5FMR6"/>
<dbReference type="GO" id="GO:0009055">
    <property type="term" value="F:electron transfer activity"/>
    <property type="evidence" value="ECO:0007669"/>
    <property type="project" value="TreeGrafter"/>
</dbReference>
<gene>
    <name evidence="8" type="ORF">SAMN05216207_103933</name>
</gene>
<protein>
    <submittedName>
        <fullName evidence="8">Ferredoxin, 2Fe-2S</fullName>
    </submittedName>
</protein>
<evidence type="ECO:0000256" key="1">
    <source>
        <dbReference type="ARBA" id="ARBA00010914"/>
    </source>
</evidence>
<keyword evidence="4" id="KW-0408">Iron</keyword>
<keyword evidence="2" id="KW-0001">2Fe-2S</keyword>
<feature type="domain" description="2Fe-2S ferredoxin-type" evidence="7">
    <location>
        <begin position="2"/>
        <end position="106"/>
    </location>
</feature>
<evidence type="ECO:0000313" key="8">
    <source>
        <dbReference type="EMBL" id="SFO24916.1"/>
    </source>
</evidence>
<evidence type="ECO:0000256" key="3">
    <source>
        <dbReference type="ARBA" id="ARBA00022723"/>
    </source>
</evidence>
<reference evidence="8 9" key="1">
    <citation type="submission" date="2016-10" db="EMBL/GenBank/DDBJ databases">
        <authorList>
            <person name="de Groot N.N."/>
        </authorList>
    </citation>
    <scope>NUCLEOTIDE SEQUENCE [LARGE SCALE GENOMIC DNA]</scope>
    <source>
        <strain evidence="8 9">CGMCC 4.1877</strain>
    </source>
</reference>
<dbReference type="GO" id="GO:0005829">
    <property type="term" value="C:cytosol"/>
    <property type="evidence" value="ECO:0007669"/>
    <property type="project" value="TreeGrafter"/>
</dbReference>
<dbReference type="GO" id="GO:0046872">
    <property type="term" value="F:metal ion binding"/>
    <property type="evidence" value="ECO:0007669"/>
    <property type="project" value="UniProtKB-KW"/>
</dbReference>
<dbReference type="GO" id="GO:0051537">
    <property type="term" value="F:2 iron, 2 sulfur cluster binding"/>
    <property type="evidence" value="ECO:0007669"/>
    <property type="project" value="UniProtKB-KW"/>
</dbReference>
<dbReference type="Pfam" id="PF00111">
    <property type="entry name" value="Fer2"/>
    <property type="match status" value="1"/>
</dbReference>
<dbReference type="RefSeq" id="WP_093352213.1">
    <property type="nucleotide sequence ID" value="NZ_FOUY01000039.1"/>
</dbReference>
<keyword evidence="9" id="KW-1185">Reference proteome</keyword>
<evidence type="ECO:0000259" key="7">
    <source>
        <dbReference type="PROSITE" id="PS51085"/>
    </source>
</evidence>
<dbReference type="PANTHER" id="PTHR23426:SF65">
    <property type="entry name" value="FERREDOXIN-2, MITOCHONDRIAL"/>
    <property type="match status" value="1"/>
</dbReference>
<evidence type="ECO:0000313" key="9">
    <source>
        <dbReference type="Proteomes" id="UP000199614"/>
    </source>
</evidence>
<dbReference type="Proteomes" id="UP000199614">
    <property type="component" value="Unassembled WGS sequence"/>
</dbReference>
<dbReference type="Gene3D" id="3.10.20.30">
    <property type="match status" value="1"/>
</dbReference>
<dbReference type="InterPro" id="IPR036010">
    <property type="entry name" value="2Fe-2S_ferredoxin-like_sf"/>
</dbReference>
<dbReference type="GO" id="GO:0140647">
    <property type="term" value="P:P450-containing electron transport chain"/>
    <property type="evidence" value="ECO:0007669"/>
    <property type="project" value="InterPro"/>
</dbReference>
<organism evidence="8 9">
    <name type="scientific">Pseudonocardia ammonioxydans</name>
    <dbReference type="NCBI Taxonomy" id="260086"/>
    <lineage>
        <taxon>Bacteria</taxon>
        <taxon>Bacillati</taxon>
        <taxon>Actinomycetota</taxon>
        <taxon>Actinomycetes</taxon>
        <taxon>Pseudonocardiales</taxon>
        <taxon>Pseudonocardiaceae</taxon>
        <taxon>Pseudonocardia</taxon>
    </lineage>
</organism>
<dbReference type="SUPFAM" id="SSF54292">
    <property type="entry name" value="2Fe-2S ferredoxin-like"/>
    <property type="match status" value="1"/>
</dbReference>
<keyword evidence="3" id="KW-0479">Metal-binding</keyword>
<evidence type="ECO:0000256" key="2">
    <source>
        <dbReference type="ARBA" id="ARBA00022714"/>
    </source>
</evidence>
<evidence type="ECO:0000256" key="4">
    <source>
        <dbReference type="ARBA" id="ARBA00023004"/>
    </source>
</evidence>
<dbReference type="OrthoDB" id="9799640at2"/>
<name>A0A1I5FMR6_PSUAM</name>
<dbReference type="PROSITE" id="PS00814">
    <property type="entry name" value="ADX"/>
    <property type="match status" value="1"/>
</dbReference>
<dbReference type="PRINTS" id="PR00355">
    <property type="entry name" value="ADRENODOXIN"/>
</dbReference>
<dbReference type="InterPro" id="IPR001055">
    <property type="entry name" value="Adrenodoxin-like"/>
</dbReference>
<proteinExistence type="inferred from homology"/>
<comment type="similarity">
    <text evidence="1">Belongs to the adrenodoxin/putidaredoxin family.</text>
</comment>
<accession>A0A1I5FMR6</accession>
<dbReference type="PANTHER" id="PTHR23426">
    <property type="entry name" value="FERREDOXIN/ADRENODOXIN"/>
    <property type="match status" value="1"/>
</dbReference>
<dbReference type="EMBL" id="FOUY01000039">
    <property type="protein sequence ID" value="SFO24916.1"/>
    <property type="molecule type" value="Genomic_DNA"/>
</dbReference>
<dbReference type="PROSITE" id="PS51085">
    <property type="entry name" value="2FE2S_FER_2"/>
    <property type="match status" value="1"/>
</dbReference>
<evidence type="ECO:0000256" key="5">
    <source>
        <dbReference type="ARBA" id="ARBA00023014"/>
    </source>
</evidence>
<dbReference type="InterPro" id="IPR018298">
    <property type="entry name" value="Adrenodoxin_Fe-S_BS"/>
</dbReference>
<dbReference type="InterPro" id="IPR001041">
    <property type="entry name" value="2Fe-2S_ferredoxin-type"/>
</dbReference>
<dbReference type="STRING" id="260086.SAMN05216207_103933"/>
<dbReference type="CDD" id="cd00207">
    <property type="entry name" value="fer2"/>
    <property type="match status" value="1"/>
</dbReference>
<dbReference type="InterPro" id="IPR012675">
    <property type="entry name" value="Beta-grasp_dom_sf"/>
</dbReference>